<dbReference type="GO" id="GO:0005737">
    <property type="term" value="C:cytoplasm"/>
    <property type="evidence" value="ECO:0007669"/>
    <property type="project" value="InterPro"/>
</dbReference>
<dbReference type="InterPro" id="IPR004414">
    <property type="entry name" value="GatE"/>
</dbReference>
<dbReference type="Pfam" id="PF02934">
    <property type="entry name" value="GatB_N"/>
    <property type="match status" value="1"/>
</dbReference>
<comment type="function">
    <text evidence="5">Allows the formation of correctly charged Gln-tRNA(Gln) through the transamidation of misacylated Glu-tRNA(Gln) in organisms which lack glutaminyl-tRNA synthetase. The reaction takes place in the presence of glutamine and ATP through an activated gamma-phospho-Glu-tRNA(Gln). The GatDE system is specific for glutamate and does not act on aspartate.</text>
</comment>
<dbReference type="GO" id="GO:0005524">
    <property type="term" value="F:ATP binding"/>
    <property type="evidence" value="ECO:0007669"/>
    <property type="project" value="UniProtKB-KW"/>
</dbReference>
<dbReference type="Gene3D" id="3.30.1360.30">
    <property type="entry name" value="GAD-like domain"/>
    <property type="match status" value="1"/>
</dbReference>
<dbReference type="InterPro" id="IPR006075">
    <property type="entry name" value="Asn/Gln-tRNA_Trfase_suB/E_cat"/>
</dbReference>
<comment type="caution">
    <text evidence="7">The sequence shown here is derived from an EMBL/GenBank/DDBJ whole genome shotgun (WGS) entry which is preliminary data.</text>
</comment>
<accession>A0AA37BPL2</accession>
<reference evidence="7" key="2">
    <citation type="submission" date="2022-09" db="EMBL/GenBank/DDBJ databases">
        <authorList>
            <person name="Sun Q."/>
            <person name="Ohkuma M."/>
        </authorList>
    </citation>
    <scope>NUCLEOTIDE SEQUENCE</scope>
    <source>
        <strain evidence="7">JCM 13583</strain>
    </source>
</reference>
<dbReference type="NCBIfam" id="TIGR00134">
    <property type="entry name" value="gatE_arch"/>
    <property type="match status" value="1"/>
</dbReference>
<dbReference type="PANTHER" id="PTHR11659:SF2">
    <property type="entry name" value="GLUTAMYL-TRNA(GLN) AMIDOTRANSFERASE SUBUNIT E"/>
    <property type="match status" value="1"/>
</dbReference>
<dbReference type="GO" id="GO:0050567">
    <property type="term" value="F:glutaminyl-tRNA synthase (glutamine-hydrolyzing) activity"/>
    <property type="evidence" value="ECO:0007669"/>
    <property type="project" value="UniProtKB-UniRule"/>
</dbReference>
<proteinExistence type="inferred from homology"/>
<evidence type="ECO:0000256" key="1">
    <source>
        <dbReference type="ARBA" id="ARBA00022598"/>
    </source>
</evidence>
<comment type="catalytic activity">
    <reaction evidence="5">
        <text>L-glutamyl-tRNA(Gln) + L-glutamine + ATP + H2O = L-glutaminyl-tRNA(Gln) + L-glutamate + ADP + phosphate + H(+)</text>
        <dbReference type="Rhea" id="RHEA:17521"/>
        <dbReference type="Rhea" id="RHEA-COMP:9681"/>
        <dbReference type="Rhea" id="RHEA-COMP:9684"/>
        <dbReference type="ChEBI" id="CHEBI:15377"/>
        <dbReference type="ChEBI" id="CHEBI:15378"/>
        <dbReference type="ChEBI" id="CHEBI:29985"/>
        <dbReference type="ChEBI" id="CHEBI:30616"/>
        <dbReference type="ChEBI" id="CHEBI:43474"/>
        <dbReference type="ChEBI" id="CHEBI:58359"/>
        <dbReference type="ChEBI" id="CHEBI:78520"/>
        <dbReference type="ChEBI" id="CHEBI:78521"/>
        <dbReference type="ChEBI" id="CHEBI:456216"/>
    </reaction>
</comment>
<protein>
    <recommendedName>
        <fullName evidence="5">Glutamyl-tRNA(Gln) amidotransferase subunit E</fullName>
        <shortName evidence="5">Glu-ADT subunit E</shortName>
        <ecNumber evidence="5">6.3.5.-</ecNumber>
    </recommendedName>
</protein>
<sequence length="604" mass="67152">MRGQKIGLEIHFQLNTGKLFCRCPVEGHQETGTRFWRTLIPVQSEMGKMDRAAIYERNRSRVFEYIVTDNSCLVEMDEEPPHEVDRKALLTAIAVSRALHCDVLPVISYMRKVVIDGSNTTGFQRTAVVGMDGYIETSQGRVGISTVCLEEDAARKVKEEAGRVTYSLDRLGIPLIEISTEPDIKDEDHAVEVAESIGYIVSYTGSLRRGAEAIRQDVNFSMGHGRVEIKGVSRLSLIREVIRWERGRQENLARAISEWRSRVRGPSRVKLKDVTELFRGTGSRVIANSISSGLHVYASRLDGLSGLLKSGEYRIGRELSEVVKAFGYGGLMHSDELPAFGITGGEVERVRQELGNPDAFMICTSPADNAGNLEAEMNWKLSMLFAMDFSETRAASEDGETRFLRPLPGGERMYPETDVPYIFIGKGMLDEADSMVAPPKHELVRSISGRYGISSQDAEILVNEGMLRAFQYLADETGNPRLISRLLLQTVPEKRKASKAQVSDDDIYGLILSGSRLGWVRDSFEAALDRLFRGEGKESILSDISLRPMGEEELRNLARELASRGVQRKSLVPEARRVSGRPFDPSVLLKLFDEVGGNPSSGAR</sequence>
<evidence type="ECO:0000313" key="8">
    <source>
        <dbReference type="Proteomes" id="UP000632195"/>
    </source>
</evidence>
<dbReference type="GO" id="GO:0006412">
    <property type="term" value="P:translation"/>
    <property type="evidence" value="ECO:0007669"/>
    <property type="project" value="UniProtKB-UniRule"/>
</dbReference>
<dbReference type="PROSITE" id="PS01234">
    <property type="entry name" value="GATB"/>
    <property type="match status" value="1"/>
</dbReference>
<dbReference type="AlphaFoldDB" id="A0AA37BPL2"/>
<dbReference type="GO" id="GO:0070681">
    <property type="term" value="P:glutaminyl-tRNAGln biosynthesis via transamidation"/>
    <property type="evidence" value="ECO:0007669"/>
    <property type="project" value="TreeGrafter"/>
</dbReference>
<feature type="domain" description="Aspartyl/Glutamyl-tRNA(Gln) amidotransferase subunit B/E catalytic" evidence="6">
    <location>
        <begin position="5"/>
        <end position="428"/>
    </location>
</feature>
<dbReference type="SUPFAM" id="SSF55261">
    <property type="entry name" value="GAD domain-like"/>
    <property type="match status" value="1"/>
</dbReference>
<name>A0AA37BPL2_9ARCH</name>
<dbReference type="EC" id="6.3.5.-" evidence="5"/>
<dbReference type="Proteomes" id="UP000632195">
    <property type="component" value="Unassembled WGS sequence"/>
</dbReference>
<keyword evidence="1 5" id="KW-0436">Ligase</keyword>
<evidence type="ECO:0000256" key="3">
    <source>
        <dbReference type="ARBA" id="ARBA00022840"/>
    </source>
</evidence>
<dbReference type="InterPro" id="IPR017959">
    <property type="entry name" value="Asn/Gln-tRNA_amidoTrfase_suB/E"/>
</dbReference>
<comment type="similarity">
    <text evidence="5">Belongs to the GatB/GatE family. GatE subfamily.</text>
</comment>
<keyword evidence="2 5" id="KW-0547">Nucleotide-binding</keyword>
<dbReference type="HAMAP" id="MF_00588">
    <property type="entry name" value="GatE"/>
    <property type="match status" value="1"/>
</dbReference>
<evidence type="ECO:0000313" key="7">
    <source>
        <dbReference type="EMBL" id="GGM65997.1"/>
    </source>
</evidence>
<dbReference type="PANTHER" id="PTHR11659">
    <property type="entry name" value="GLUTAMYL-TRNA GLN AMIDOTRANSFERASE SUBUNIT B MITOCHONDRIAL AND PROKARYOTIC PET112-RELATED"/>
    <property type="match status" value="1"/>
</dbReference>
<dbReference type="InterPro" id="IPR004115">
    <property type="entry name" value="GAD-like_sf"/>
</dbReference>
<evidence type="ECO:0000259" key="6">
    <source>
        <dbReference type="Pfam" id="PF02934"/>
    </source>
</evidence>
<dbReference type="InterPro" id="IPR017958">
    <property type="entry name" value="Gln-tRNA_amidoTrfase_suB_CS"/>
</dbReference>
<keyword evidence="8" id="KW-1185">Reference proteome</keyword>
<dbReference type="RefSeq" id="WP_188679283.1">
    <property type="nucleotide sequence ID" value="NZ_BMNY01000001.1"/>
</dbReference>
<dbReference type="InterPro" id="IPR014746">
    <property type="entry name" value="Gln_synth/guanido_kin_cat_dom"/>
</dbReference>
<dbReference type="SUPFAM" id="SSF55931">
    <property type="entry name" value="Glutamine synthetase/guanido kinase"/>
    <property type="match status" value="1"/>
</dbReference>
<dbReference type="GO" id="GO:0004812">
    <property type="term" value="F:aminoacyl-tRNA ligase activity"/>
    <property type="evidence" value="ECO:0007669"/>
    <property type="project" value="InterPro"/>
</dbReference>
<evidence type="ECO:0000256" key="2">
    <source>
        <dbReference type="ARBA" id="ARBA00022741"/>
    </source>
</evidence>
<reference evidence="7" key="1">
    <citation type="journal article" date="2014" name="Int. J. Syst. Evol. Microbiol.">
        <title>Complete genome sequence of Corynebacterium casei LMG S-19264T (=DSM 44701T), isolated from a smear-ripened cheese.</title>
        <authorList>
            <consortium name="US DOE Joint Genome Institute (JGI-PGF)"/>
            <person name="Walter F."/>
            <person name="Albersmeier A."/>
            <person name="Kalinowski J."/>
            <person name="Ruckert C."/>
        </authorList>
    </citation>
    <scope>NUCLEOTIDE SEQUENCE</scope>
    <source>
        <strain evidence="7">JCM 13583</strain>
    </source>
</reference>
<dbReference type="NCBIfam" id="NF003107">
    <property type="entry name" value="PRK04028.1"/>
    <property type="match status" value="1"/>
</dbReference>
<keyword evidence="4 5" id="KW-0648">Protein biosynthesis</keyword>
<gene>
    <name evidence="5" type="primary">gatE</name>
    <name evidence="7" type="ORF">GCM10007108_00360</name>
</gene>
<dbReference type="EMBL" id="BMNY01000001">
    <property type="protein sequence ID" value="GGM65997.1"/>
    <property type="molecule type" value="Genomic_DNA"/>
</dbReference>
<comment type="subunit">
    <text evidence="5">Heterodimer of GatD and GatE.</text>
</comment>
<organism evidence="7 8">
    <name type="scientific">Thermogymnomonas acidicola</name>
    <dbReference type="NCBI Taxonomy" id="399579"/>
    <lineage>
        <taxon>Archaea</taxon>
        <taxon>Methanobacteriati</taxon>
        <taxon>Thermoplasmatota</taxon>
        <taxon>Thermoplasmata</taxon>
        <taxon>Thermoplasmatales</taxon>
        <taxon>Thermogymnomonas</taxon>
    </lineage>
</organism>
<evidence type="ECO:0000256" key="4">
    <source>
        <dbReference type="ARBA" id="ARBA00022917"/>
    </source>
</evidence>
<keyword evidence="3 5" id="KW-0067">ATP-binding</keyword>
<evidence type="ECO:0000256" key="5">
    <source>
        <dbReference type="HAMAP-Rule" id="MF_00588"/>
    </source>
</evidence>